<organism evidence="3 4">
    <name type="scientific">Bdellovibrio reynosensis</name>
    <dbReference type="NCBI Taxonomy" id="2835041"/>
    <lineage>
        <taxon>Bacteria</taxon>
        <taxon>Pseudomonadati</taxon>
        <taxon>Bdellovibrionota</taxon>
        <taxon>Bdellovibrionia</taxon>
        <taxon>Bdellovibrionales</taxon>
        <taxon>Pseudobdellovibrionaceae</taxon>
        <taxon>Bdellovibrio</taxon>
    </lineage>
</organism>
<dbReference type="InterPro" id="IPR000253">
    <property type="entry name" value="FHA_dom"/>
</dbReference>
<keyword evidence="1" id="KW-0175">Coiled coil</keyword>
<feature type="domain" description="FHA" evidence="2">
    <location>
        <begin position="163"/>
        <end position="212"/>
    </location>
</feature>
<reference evidence="3" key="1">
    <citation type="submission" date="2022-03" db="EMBL/GenBank/DDBJ databases">
        <title>Genome Identification and Characterization of new species Bdellovibrio reynosense LBG001 sp. nov. from a Mexico soil sample.</title>
        <authorList>
            <person name="Camilli A."/>
            <person name="Ajao Y."/>
            <person name="Guo X."/>
        </authorList>
    </citation>
    <scope>NUCLEOTIDE SEQUENCE</scope>
    <source>
        <strain evidence="3">LBG001</strain>
    </source>
</reference>
<proteinExistence type="predicted"/>
<dbReference type="Pfam" id="PF00498">
    <property type="entry name" value="FHA"/>
    <property type="match status" value="2"/>
</dbReference>
<dbReference type="RefSeq" id="WP_243535509.1">
    <property type="nucleotide sequence ID" value="NZ_CP093442.1"/>
</dbReference>
<dbReference type="InterPro" id="IPR050923">
    <property type="entry name" value="Cell_Proc_Reg/RNA_Proc"/>
</dbReference>
<dbReference type="SUPFAM" id="SSF49879">
    <property type="entry name" value="SMAD/FHA domain"/>
    <property type="match status" value="2"/>
</dbReference>
<dbReference type="InterPro" id="IPR011990">
    <property type="entry name" value="TPR-like_helical_dom_sf"/>
</dbReference>
<dbReference type="PANTHER" id="PTHR23308">
    <property type="entry name" value="NUCLEAR INHIBITOR OF PROTEIN PHOSPHATASE-1"/>
    <property type="match status" value="1"/>
</dbReference>
<keyword evidence="4" id="KW-1185">Reference proteome</keyword>
<evidence type="ECO:0000313" key="3">
    <source>
        <dbReference type="EMBL" id="UOE99982.1"/>
    </source>
</evidence>
<dbReference type="CDD" id="cd00060">
    <property type="entry name" value="FHA"/>
    <property type="match status" value="2"/>
</dbReference>
<dbReference type="Gene3D" id="2.60.200.20">
    <property type="match status" value="2"/>
</dbReference>
<dbReference type="SMART" id="SM00240">
    <property type="entry name" value="FHA"/>
    <property type="match status" value="2"/>
</dbReference>
<dbReference type="InterPro" id="IPR008984">
    <property type="entry name" value="SMAD_FHA_dom_sf"/>
</dbReference>
<dbReference type="PROSITE" id="PS50006">
    <property type="entry name" value="FHA_DOMAIN"/>
    <property type="match status" value="2"/>
</dbReference>
<accession>A0ABY4C921</accession>
<dbReference type="Proteomes" id="UP000830116">
    <property type="component" value="Chromosome"/>
</dbReference>
<evidence type="ECO:0000256" key="1">
    <source>
        <dbReference type="SAM" id="Coils"/>
    </source>
</evidence>
<name>A0ABY4C921_9BACT</name>
<gene>
    <name evidence="3" type="ORF">MNR06_09750</name>
</gene>
<feature type="coiled-coil region" evidence="1">
    <location>
        <begin position="418"/>
        <end position="445"/>
    </location>
</feature>
<evidence type="ECO:0000313" key="4">
    <source>
        <dbReference type="Proteomes" id="UP000830116"/>
    </source>
</evidence>
<sequence>MARLKVRLRGKPVYDITLTEDRAYVAGRKEDCDIVLQPEKGISREHFKISCVNGSWSVEVVSRYGEVIYNGEQVQQFELQHGSGFSLPPYEFEFLVSSGDDVPVSEAQVQNSNLPALSGDHESFEGSEEKTVIGAAPSAAYIKITDSQGETKEMIRLDAGESWIAGRESSCHIQIKDSRVSRRQFEIRRAGSQYVIIDLGSVNGTLVNGNPISSSDPTPIKSGDAISVLSNYLYFELHDANFQSRLEMVNVPPPSSLVLMPNDPQQSMDLMPYQQHHGHVPVPYQPQMQYPTVGGATGAVGMPEAKGKFDFEKNRPKIIAGVVVLLAVAYLFSGDDGKDKVPANPAAAVAPGSPQEIFNKLKPEQQALVRQRYKDAKNLYMQGKYQLAQDEIVKIQEVVPDFEDIKEIERLSKEAIFIQEQQRRQEQIEKAKVETEEKIQAQTTECQKKINPTVTMPEMEECLSSVLQFNPEHPRILDLKTQVESIIAQREAKDAERAAYQALVSQMRSLYSRAQKVHQAGKPLDAIAAYQKVLAAKLPDPSGLKNESQRSIASIRQMMNSKTAKFQAEADRAYQAQNLKGAILALRKARAMDPSNPELPDKIEQYTLELRKQMMSIYQEGILEESFGNVDGGDSKAGAKDKWRKILDLDVPDGEYYKKAYIKLKKYGAL</sequence>
<evidence type="ECO:0000259" key="2">
    <source>
        <dbReference type="PROSITE" id="PS50006"/>
    </source>
</evidence>
<dbReference type="SUPFAM" id="SSF48452">
    <property type="entry name" value="TPR-like"/>
    <property type="match status" value="1"/>
</dbReference>
<protein>
    <submittedName>
        <fullName evidence="3">FHA domain-containing protein</fullName>
    </submittedName>
</protein>
<dbReference type="EMBL" id="CP093442">
    <property type="protein sequence ID" value="UOE99982.1"/>
    <property type="molecule type" value="Genomic_DNA"/>
</dbReference>
<feature type="domain" description="FHA" evidence="2">
    <location>
        <begin position="24"/>
        <end position="73"/>
    </location>
</feature>